<organism evidence="1 2">
    <name type="scientific">Lysobacter yangpyeongensis</name>
    <dbReference type="NCBI Taxonomy" id="346182"/>
    <lineage>
        <taxon>Bacteria</taxon>
        <taxon>Pseudomonadati</taxon>
        <taxon>Pseudomonadota</taxon>
        <taxon>Gammaproteobacteria</taxon>
        <taxon>Lysobacterales</taxon>
        <taxon>Lysobacteraceae</taxon>
        <taxon>Lysobacter</taxon>
    </lineage>
</organism>
<proteinExistence type="predicted"/>
<name>A0ABW0SR12_9GAMM</name>
<evidence type="ECO:0000313" key="2">
    <source>
        <dbReference type="Proteomes" id="UP001596036"/>
    </source>
</evidence>
<comment type="caution">
    <text evidence="1">The sequence shown here is derived from an EMBL/GenBank/DDBJ whole genome shotgun (WGS) entry which is preliminary data.</text>
</comment>
<accession>A0ABW0SR12</accession>
<evidence type="ECO:0000313" key="1">
    <source>
        <dbReference type="EMBL" id="MFC5571562.1"/>
    </source>
</evidence>
<dbReference type="EMBL" id="JBHSNM010000011">
    <property type="protein sequence ID" value="MFC5571562.1"/>
    <property type="molecule type" value="Genomic_DNA"/>
</dbReference>
<gene>
    <name evidence="1" type="ORF">ACFPN1_15995</name>
</gene>
<sequence length="125" mass="12584">MKLSSLANLISGALSAADYSAEIAAELAEHTRHLGGGGSAPVAVSEDVDLVLDRAGLGVLCRLFASGQLTAGELAYTADALQMAERVEFSSPEVADDLDACTDPEINGPLSAEKALAIAGRGAAA</sequence>
<dbReference type="Proteomes" id="UP001596036">
    <property type="component" value="Unassembled WGS sequence"/>
</dbReference>
<dbReference type="RefSeq" id="WP_386756217.1">
    <property type="nucleotide sequence ID" value="NZ_JBHSNM010000011.1"/>
</dbReference>
<protein>
    <submittedName>
        <fullName evidence="1">Uncharacterized protein</fullName>
    </submittedName>
</protein>
<reference evidence="2" key="1">
    <citation type="journal article" date="2019" name="Int. J. Syst. Evol. Microbiol.">
        <title>The Global Catalogue of Microorganisms (GCM) 10K type strain sequencing project: providing services to taxonomists for standard genome sequencing and annotation.</title>
        <authorList>
            <consortium name="The Broad Institute Genomics Platform"/>
            <consortium name="The Broad Institute Genome Sequencing Center for Infectious Disease"/>
            <person name="Wu L."/>
            <person name="Ma J."/>
        </authorList>
    </citation>
    <scope>NUCLEOTIDE SEQUENCE [LARGE SCALE GENOMIC DNA]</scope>
    <source>
        <strain evidence="2">KACC 11407</strain>
    </source>
</reference>
<keyword evidence="2" id="KW-1185">Reference proteome</keyword>